<dbReference type="SUPFAM" id="SSF50998">
    <property type="entry name" value="Quinoprotein alcohol dehydrogenase-like"/>
    <property type="match status" value="1"/>
</dbReference>
<comment type="caution">
    <text evidence="2">The sequence shown here is derived from an EMBL/GenBank/DDBJ whole genome shotgun (WGS) entry which is preliminary data.</text>
</comment>
<dbReference type="InterPro" id="IPR002372">
    <property type="entry name" value="PQQ_rpt_dom"/>
</dbReference>
<accession>A0ABV6D053</accession>
<reference evidence="2 3" key="1">
    <citation type="submission" date="2024-09" db="EMBL/GenBank/DDBJ databases">
        <authorList>
            <person name="Sun Q."/>
            <person name="Mori K."/>
        </authorList>
    </citation>
    <scope>NUCLEOTIDE SEQUENCE [LARGE SCALE GENOMIC DNA]</scope>
    <source>
        <strain evidence="2 3">CCM 7706</strain>
    </source>
</reference>
<dbReference type="Gene3D" id="2.140.10.10">
    <property type="entry name" value="Quinoprotein alcohol dehydrogenase-like superfamily"/>
    <property type="match status" value="1"/>
</dbReference>
<sequence>MPKGSIPGERYSPTQPYSTGMPVIGADPLSERRMWGVSMFDQLWCRVAFRKLRYEGDMTPPSLEGTLQWPGFYGGMNWGSASVNRTNDYLIVNDIRLAQILRLVPRAETDRILGEPKVEGGAGHDGINPQAGAPYGALLTGFMSPLGVPCQNPPFGTMTAIDLKTRAIVWQKPLGTTQDTGPLGIKTHLRIPIGTPTLSGALTTGSGLIFYTGTTDYYLRAIDVRTGKELLAKRMPVGGQATPMTFVSPKTKKQYVVVTAGGARQSLDRGDLVIAYKLPD</sequence>
<evidence type="ECO:0000313" key="2">
    <source>
        <dbReference type="EMBL" id="MFC0206037.1"/>
    </source>
</evidence>
<feature type="domain" description="Pyrrolo-quinoline quinone repeat" evidence="1">
    <location>
        <begin position="2"/>
        <end position="256"/>
    </location>
</feature>
<dbReference type="InterPro" id="IPR011047">
    <property type="entry name" value="Quinoprotein_ADH-like_sf"/>
</dbReference>
<gene>
    <name evidence="2" type="ORF">ACFFJC_17375</name>
</gene>
<dbReference type="InterPro" id="IPR018391">
    <property type="entry name" value="PQQ_b-propeller_rpt"/>
</dbReference>
<keyword evidence="3" id="KW-1185">Reference proteome</keyword>
<evidence type="ECO:0000313" key="3">
    <source>
        <dbReference type="Proteomes" id="UP001589798"/>
    </source>
</evidence>
<dbReference type="Proteomes" id="UP001589798">
    <property type="component" value="Unassembled WGS sequence"/>
</dbReference>
<organism evidence="2 3">
    <name type="scientific">Novosphingobium soli</name>
    <dbReference type="NCBI Taxonomy" id="574956"/>
    <lineage>
        <taxon>Bacteria</taxon>
        <taxon>Pseudomonadati</taxon>
        <taxon>Pseudomonadota</taxon>
        <taxon>Alphaproteobacteria</taxon>
        <taxon>Sphingomonadales</taxon>
        <taxon>Sphingomonadaceae</taxon>
        <taxon>Novosphingobium</taxon>
    </lineage>
</organism>
<dbReference type="RefSeq" id="WP_004212757.1">
    <property type="nucleotide sequence ID" value="NZ_JBHLWK010000022.1"/>
</dbReference>
<protein>
    <submittedName>
        <fullName evidence="2">Quinate/shikimate dehydrogenase (Pyrroloquinoline-quinone) domain protein</fullName>
    </submittedName>
</protein>
<dbReference type="EMBL" id="JBHLWK010000022">
    <property type="protein sequence ID" value="MFC0206037.1"/>
    <property type="molecule type" value="Genomic_DNA"/>
</dbReference>
<name>A0ABV6D053_9SPHN</name>
<dbReference type="SMART" id="SM00564">
    <property type="entry name" value="PQQ"/>
    <property type="match status" value="2"/>
</dbReference>
<dbReference type="Pfam" id="PF01011">
    <property type="entry name" value="PQQ"/>
    <property type="match status" value="1"/>
</dbReference>
<proteinExistence type="predicted"/>
<evidence type="ECO:0000259" key="1">
    <source>
        <dbReference type="Pfam" id="PF01011"/>
    </source>
</evidence>